<accession>A0A2N7NBC7</accession>
<dbReference type="Proteomes" id="UP000308018">
    <property type="component" value="Unassembled WGS sequence"/>
</dbReference>
<dbReference type="Pfam" id="PF00702">
    <property type="entry name" value="Hydrolase"/>
    <property type="match status" value="1"/>
</dbReference>
<sequence length="207" mass="23395">MSTHQIKNVVFDVGNVIVRWSPLEITRLTFGELDDLETQASSIFQSTIWLDLNKGFLTENEAKLRYQQELDLSSLECDRLFYYVKQTQILLYGSIDLIKQVKRAGYAVYALTDNVVEIVEYLKATYQFWPLFDGAAVSAELGMLKPQPEIYQALLSNNGLEASETVFIDDMPYNVEGAKAVGMAGIQFSDVSQCERELLALGIDLNR</sequence>
<dbReference type="EMBL" id="SYVV01000088">
    <property type="protein sequence ID" value="TKG25895.1"/>
    <property type="molecule type" value="Genomic_DNA"/>
</dbReference>
<dbReference type="PANTHER" id="PTHR43611:SF3">
    <property type="entry name" value="FLAVIN MONONUCLEOTIDE HYDROLASE 1, CHLOROPLATIC"/>
    <property type="match status" value="1"/>
</dbReference>
<evidence type="ECO:0000313" key="2">
    <source>
        <dbReference type="EMBL" id="TKG25895.1"/>
    </source>
</evidence>
<evidence type="ECO:0000313" key="1">
    <source>
        <dbReference type="EMBL" id="PMP07483.1"/>
    </source>
</evidence>
<reference evidence="1" key="2">
    <citation type="submission" date="2016-07" db="EMBL/GenBank/DDBJ databases">
        <authorList>
            <person name="Wan K."/>
            <person name="Booth B."/>
            <person name="Spirohn K."/>
            <person name="Hao T."/>
            <person name="Hu Y."/>
            <person name="Calderwood M."/>
            <person name="Hill D."/>
            <person name="Mohr S."/>
            <person name="Vidal M."/>
            <person name="Celniker S."/>
            <person name="Perrimon N."/>
        </authorList>
    </citation>
    <scope>NUCLEOTIDE SEQUENCE</scope>
    <source>
        <strain evidence="1">10N.222.48.A2</strain>
    </source>
</reference>
<reference evidence="2 4" key="4">
    <citation type="submission" date="2019-04" db="EMBL/GenBank/DDBJ databases">
        <title>A reverse ecology approach based on a biological definition of microbial populations.</title>
        <authorList>
            <person name="Arevalo P."/>
            <person name="Vaninsberghe D."/>
            <person name="Elsherbini J."/>
            <person name="Gore J."/>
            <person name="Polz M."/>
        </authorList>
    </citation>
    <scope>NUCLEOTIDE SEQUENCE [LARGE SCALE GENOMIC DNA]</scope>
    <source>
        <strain evidence="2 4">10N.222.45.A8</strain>
    </source>
</reference>
<name>A0A2N7NBC7_9VIBR</name>
<dbReference type="InterPro" id="IPR023214">
    <property type="entry name" value="HAD_sf"/>
</dbReference>
<evidence type="ECO:0000313" key="4">
    <source>
        <dbReference type="Proteomes" id="UP000308018"/>
    </source>
</evidence>
<dbReference type="RefSeq" id="WP_009845966.1">
    <property type="nucleotide sequence ID" value="NZ_MDBP01000121.1"/>
</dbReference>
<dbReference type="CDD" id="cd02603">
    <property type="entry name" value="HAD_sEH-N_like"/>
    <property type="match status" value="1"/>
</dbReference>
<dbReference type="EMBL" id="MDBP01000121">
    <property type="protein sequence ID" value="PMP07483.1"/>
    <property type="molecule type" value="Genomic_DNA"/>
</dbReference>
<dbReference type="Gene3D" id="1.10.150.240">
    <property type="entry name" value="Putative phosphatase, domain 2"/>
    <property type="match status" value="1"/>
</dbReference>
<dbReference type="AlphaFoldDB" id="A0A2N7NBC7"/>
<dbReference type="InterPro" id="IPR036412">
    <property type="entry name" value="HAD-like_sf"/>
</dbReference>
<dbReference type="SFLD" id="SFLDG01129">
    <property type="entry name" value="C1.5:_HAD__Beta-PGM__Phosphata"/>
    <property type="match status" value="1"/>
</dbReference>
<dbReference type="InterPro" id="IPR006439">
    <property type="entry name" value="HAD-SF_hydro_IA"/>
</dbReference>
<comment type="caution">
    <text evidence="1">The sequence shown here is derived from an EMBL/GenBank/DDBJ whole genome shotgun (WGS) entry which is preliminary data.</text>
</comment>
<dbReference type="InterPro" id="IPR023198">
    <property type="entry name" value="PGP-like_dom2"/>
</dbReference>
<protein>
    <submittedName>
        <fullName evidence="1">HAD family hydrolase</fullName>
    </submittedName>
    <submittedName>
        <fullName evidence="2">HAD family phosphatase</fullName>
    </submittedName>
</protein>
<dbReference type="PANTHER" id="PTHR43611">
    <property type="entry name" value="ALPHA-D-GLUCOSE 1-PHOSPHATE PHOSPHATASE"/>
    <property type="match status" value="1"/>
</dbReference>
<reference evidence="1" key="3">
    <citation type="journal article" date="2018" name="Nature">
        <title>A major lineage of non-tailed dsDNA viruses as unrecognized killers of marine bacteria.</title>
        <authorList>
            <person name="Kauffman K.M."/>
            <person name="Hussain F.A."/>
            <person name="Yang J."/>
            <person name="Arevalo P."/>
            <person name="Brown J.M."/>
            <person name="Chang W.K."/>
            <person name="VanInsberghe D."/>
            <person name="Elsherbini J."/>
            <person name="Sharma R.S."/>
            <person name="Cutler M.B."/>
            <person name="Kelly L."/>
            <person name="Polz M.F."/>
        </authorList>
    </citation>
    <scope>NUCLEOTIDE SEQUENCE</scope>
    <source>
        <strain evidence="1">10N.222.48.A2</strain>
    </source>
</reference>
<dbReference type="SFLD" id="SFLDS00003">
    <property type="entry name" value="Haloacid_Dehalogenase"/>
    <property type="match status" value="1"/>
</dbReference>
<dbReference type="GO" id="GO:0016787">
    <property type="term" value="F:hydrolase activity"/>
    <property type="evidence" value="ECO:0007669"/>
    <property type="project" value="UniProtKB-KW"/>
</dbReference>
<proteinExistence type="predicted"/>
<evidence type="ECO:0000313" key="3">
    <source>
        <dbReference type="Proteomes" id="UP000235579"/>
    </source>
</evidence>
<gene>
    <name evidence="1" type="ORF">BCS92_24360</name>
    <name evidence="2" type="ORF">FC057_24820</name>
</gene>
<dbReference type="Proteomes" id="UP000235579">
    <property type="component" value="Unassembled WGS sequence"/>
</dbReference>
<organism evidence="1 3">
    <name type="scientific">Vibrio tasmaniensis</name>
    <dbReference type="NCBI Taxonomy" id="212663"/>
    <lineage>
        <taxon>Bacteria</taxon>
        <taxon>Pseudomonadati</taxon>
        <taxon>Pseudomonadota</taxon>
        <taxon>Gammaproteobacteria</taxon>
        <taxon>Vibrionales</taxon>
        <taxon>Vibrionaceae</taxon>
        <taxon>Vibrio</taxon>
    </lineage>
</organism>
<keyword evidence="1" id="KW-0378">Hydrolase</keyword>
<dbReference type="Gene3D" id="3.40.50.1000">
    <property type="entry name" value="HAD superfamily/HAD-like"/>
    <property type="match status" value="1"/>
</dbReference>
<dbReference type="SUPFAM" id="SSF56784">
    <property type="entry name" value="HAD-like"/>
    <property type="match status" value="1"/>
</dbReference>
<reference evidence="3" key="1">
    <citation type="submission" date="2016-07" db="EMBL/GenBank/DDBJ databases">
        <title>Nontailed viruses are major unrecognized killers of bacteria in the ocean.</title>
        <authorList>
            <person name="Kauffman K."/>
            <person name="Hussain F."/>
            <person name="Yang J."/>
            <person name="Arevalo P."/>
            <person name="Brown J."/>
            <person name="Cutler M."/>
            <person name="Kelly L."/>
            <person name="Polz M.F."/>
        </authorList>
    </citation>
    <scope>NUCLEOTIDE SEQUENCE [LARGE SCALE GENOMIC DNA]</scope>
    <source>
        <strain evidence="3">10N.222.48.A2</strain>
    </source>
</reference>
<dbReference type="NCBIfam" id="TIGR01509">
    <property type="entry name" value="HAD-SF-IA-v3"/>
    <property type="match status" value="1"/>
</dbReference>